<comment type="caution">
    <text evidence="6">The sequence shown here is derived from an EMBL/GenBank/DDBJ whole genome shotgun (WGS) entry which is preliminary data.</text>
</comment>
<dbReference type="InterPro" id="IPR018170">
    <property type="entry name" value="Aldo/ket_reductase_CS"/>
</dbReference>
<dbReference type="EMBL" id="JAAOAK010000115">
    <property type="protein sequence ID" value="KAF5688657.1"/>
    <property type="molecule type" value="Genomic_DNA"/>
</dbReference>
<dbReference type="SUPFAM" id="SSF51430">
    <property type="entry name" value="NAD(P)-linked oxidoreductase"/>
    <property type="match status" value="1"/>
</dbReference>
<dbReference type="GO" id="GO:0016616">
    <property type="term" value="F:oxidoreductase activity, acting on the CH-OH group of donors, NAD or NADP as acceptor"/>
    <property type="evidence" value="ECO:0007669"/>
    <property type="project" value="UniProtKB-ARBA"/>
</dbReference>
<dbReference type="InterPro" id="IPR020471">
    <property type="entry name" value="AKR"/>
</dbReference>
<dbReference type="FunFam" id="3.20.20.100:FF:000002">
    <property type="entry name" value="2,5-diketo-D-gluconic acid reductase A"/>
    <property type="match status" value="1"/>
</dbReference>
<dbReference type="PRINTS" id="PR00069">
    <property type="entry name" value="ALDKETRDTASE"/>
</dbReference>
<keyword evidence="6" id="KW-0503">Monooxygenase</keyword>
<dbReference type="GO" id="GO:0050660">
    <property type="term" value="F:flavin adenine dinucleotide binding"/>
    <property type="evidence" value="ECO:0007669"/>
    <property type="project" value="InterPro"/>
</dbReference>
<dbReference type="InterPro" id="IPR044494">
    <property type="entry name" value="AKR3C2/3"/>
</dbReference>
<evidence type="ECO:0000256" key="2">
    <source>
        <dbReference type="ARBA" id="ARBA00022630"/>
    </source>
</evidence>
<evidence type="ECO:0000256" key="1">
    <source>
        <dbReference type="ARBA" id="ARBA00010139"/>
    </source>
</evidence>
<dbReference type="AlphaFoldDB" id="A0A8H5UM98"/>
<dbReference type="Gene3D" id="3.50.50.60">
    <property type="entry name" value="FAD/NAD(P)-binding domain"/>
    <property type="match status" value="2"/>
</dbReference>
<proteinExistence type="inferred from homology"/>
<dbReference type="InterPro" id="IPR023210">
    <property type="entry name" value="NADP_OxRdtase_dom"/>
</dbReference>
<dbReference type="Gene3D" id="3.20.20.100">
    <property type="entry name" value="NADP-dependent oxidoreductase domain"/>
    <property type="match status" value="1"/>
</dbReference>
<dbReference type="InterPro" id="IPR051209">
    <property type="entry name" value="FAD-bind_Monooxygenase_sf"/>
</dbReference>
<accession>A0A8H5UM98</accession>
<gene>
    <name evidence="6" type="ORF">FDENT_4742</name>
</gene>
<organism evidence="6 7">
    <name type="scientific">Fusarium denticulatum</name>
    <dbReference type="NCBI Taxonomy" id="48507"/>
    <lineage>
        <taxon>Eukaryota</taxon>
        <taxon>Fungi</taxon>
        <taxon>Dikarya</taxon>
        <taxon>Ascomycota</taxon>
        <taxon>Pezizomycotina</taxon>
        <taxon>Sordariomycetes</taxon>
        <taxon>Hypocreomycetidae</taxon>
        <taxon>Hypocreales</taxon>
        <taxon>Nectriaceae</taxon>
        <taxon>Fusarium</taxon>
        <taxon>Fusarium fujikuroi species complex</taxon>
    </lineage>
</organism>
<evidence type="ECO:0000256" key="3">
    <source>
        <dbReference type="ARBA" id="ARBA00022827"/>
    </source>
</evidence>
<dbReference type="GO" id="GO:0004499">
    <property type="term" value="F:N,N-dimethylaniline monooxygenase activity"/>
    <property type="evidence" value="ECO:0007669"/>
    <property type="project" value="InterPro"/>
</dbReference>
<dbReference type="CDD" id="cd19120">
    <property type="entry name" value="AKR_AKR3C2-3"/>
    <property type="match status" value="1"/>
</dbReference>
<dbReference type="GO" id="GO:0050661">
    <property type="term" value="F:NADP binding"/>
    <property type="evidence" value="ECO:0007669"/>
    <property type="project" value="InterPro"/>
</dbReference>
<dbReference type="GO" id="GO:0016652">
    <property type="term" value="F:oxidoreductase activity, acting on NAD(P)H as acceptor"/>
    <property type="evidence" value="ECO:0007669"/>
    <property type="project" value="InterPro"/>
</dbReference>
<evidence type="ECO:0000313" key="6">
    <source>
        <dbReference type="EMBL" id="KAF5688657.1"/>
    </source>
</evidence>
<dbReference type="Pfam" id="PF00248">
    <property type="entry name" value="Aldo_ket_red"/>
    <property type="match status" value="1"/>
</dbReference>
<evidence type="ECO:0000259" key="5">
    <source>
        <dbReference type="Pfam" id="PF00248"/>
    </source>
</evidence>
<dbReference type="Pfam" id="PF00743">
    <property type="entry name" value="FMO-like"/>
    <property type="match status" value="1"/>
</dbReference>
<keyword evidence="4" id="KW-0560">Oxidoreductase</keyword>
<dbReference type="PANTHER" id="PTHR42877:SF11">
    <property type="entry name" value="MONOOXYGENASE, PUTATIVE (AFU_ORTHOLOGUE AFUA_6G13790)-RELATED"/>
    <property type="match status" value="1"/>
</dbReference>
<keyword evidence="7" id="KW-1185">Reference proteome</keyword>
<dbReference type="InterPro" id="IPR036188">
    <property type="entry name" value="FAD/NAD-bd_sf"/>
</dbReference>
<dbReference type="InterPro" id="IPR020946">
    <property type="entry name" value="Flavin_mOase-like"/>
</dbReference>
<name>A0A8H5UM98_9HYPO</name>
<keyword evidence="3" id="KW-0274">FAD</keyword>
<protein>
    <submittedName>
        <fullName evidence="6">Monooxygenase</fullName>
    </submittedName>
</protein>
<comment type="similarity">
    <text evidence="1">Belongs to the FAD-binding monooxygenase family.</text>
</comment>
<dbReference type="PANTHER" id="PTHR42877">
    <property type="entry name" value="L-ORNITHINE N(5)-MONOOXYGENASE-RELATED"/>
    <property type="match status" value="1"/>
</dbReference>
<sequence length="809" mass="91472">MRVQAAGETNSHNARNCVPLLGEPAYKPRKIRIVCVGAGFSGLMLAYEAKYNESLQGFIDLTIYDKNHDVGGTWLVNRYPGVACDVPAHIYTFPFEPNPDWSSFYASGPEIWAYIKRTSDKYGLAENVRFQSKVTDATWNEAAGKWNLKIFQDGEEKEDECDILIDGSGFLNNWHWPDIPGLHDFKGQIVHTADWNPSINVAGKRVAVIGNGSSGVQVLPHLQKTAAQLTTYVRTPTWIFANYASELTKDGTNFAFTEEEKKRFRESPASLWKFRKEIENSQDNFWNVFFKDTAAQKAALENAYNRMRERLGDDKELCEKLIPDYEYGCRRPTPGDGYLEALRQENTRVTFNPIAQITESGIQTTQDYTDFDIIVCATGFDASFRRSWTVQGRNGYQLHEAWGESPEAYFGVAAANMPNYFIFIGPNSPVGHGSLLDSVFCVAKWILKWCRKIATEDIKSVCVKQQALDDYNVYLQELLKRMVWTGSCRSWYKNRKKDGNVTAVFDDYTMNSTNTTSALPTIKLNDGNEIPMIAYGLGTANFKKGGRTDYDENAFNYTLTAIKSGFCHLDGASAYGNEEELGAAIRASGVPREKLYVVTKLNGWKRQDVQSAFDTSLKKLGLDYVDLYLIHAPFFADKPEYLQEAWAILESIKESGKAKSIGVSNFIQEHLETILARAKIPPAINQIEYHPYLQHGNLIEYHRKNNIALSAYAPLTAIIRARPGPVDALYANLAKKYGVTEGDIALRWCIDQNIVVITTSSSEERLKSYMRNVWSFKLTAEEIEGIAMMGKQKHFRAFQTQFIVEGDWR</sequence>
<evidence type="ECO:0000256" key="4">
    <source>
        <dbReference type="ARBA" id="ARBA00023002"/>
    </source>
</evidence>
<reference evidence="6 7" key="1">
    <citation type="submission" date="2020-05" db="EMBL/GenBank/DDBJ databases">
        <title>Identification and distribution of gene clusters putatively required for synthesis of sphingolipid metabolism inhibitors in phylogenetically diverse species of the filamentous fungus Fusarium.</title>
        <authorList>
            <person name="Kim H.-S."/>
            <person name="Busman M."/>
            <person name="Brown D.W."/>
            <person name="Divon H."/>
            <person name="Uhlig S."/>
            <person name="Proctor R.H."/>
        </authorList>
    </citation>
    <scope>NUCLEOTIDE SEQUENCE [LARGE SCALE GENOMIC DNA]</scope>
    <source>
        <strain evidence="6 7">NRRL 25311</strain>
    </source>
</reference>
<dbReference type="PROSITE" id="PS00062">
    <property type="entry name" value="ALDOKETO_REDUCTASE_2"/>
    <property type="match status" value="1"/>
</dbReference>
<keyword evidence="2" id="KW-0285">Flavoprotein</keyword>
<dbReference type="InterPro" id="IPR036812">
    <property type="entry name" value="NAD(P)_OxRdtase_dom_sf"/>
</dbReference>
<feature type="domain" description="NADP-dependent oxidoreductase" evidence="5">
    <location>
        <begin position="536"/>
        <end position="786"/>
    </location>
</feature>
<dbReference type="SUPFAM" id="SSF51905">
    <property type="entry name" value="FAD/NAD(P)-binding domain"/>
    <property type="match status" value="3"/>
</dbReference>
<dbReference type="Proteomes" id="UP000562682">
    <property type="component" value="Unassembled WGS sequence"/>
</dbReference>
<evidence type="ECO:0000313" key="7">
    <source>
        <dbReference type="Proteomes" id="UP000562682"/>
    </source>
</evidence>